<reference evidence="4" key="1">
    <citation type="submission" date="2025-08" db="UniProtKB">
        <authorList>
            <consortium name="RefSeq"/>
        </authorList>
    </citation>
    <scope>IDENTIFICATION</scope>
    <source>
        <tissue evidence="4">Tentacle</tissue>
    </source>
</reference>
<keyword evidence="3" id="KW-1185">Reference proteome</keyword>
<dbReference type="AlphaFoldDB" id="A0A6P8IHY8"/>
<evidence type="ECO:0000256" key="1">
    <source>
        <dbReference type="SAM" id="SignalP"/>
    </source>
</evidence>
<organism evidence="3 4">
    <name type="scientific">Actinia tenebrosa</name>
    <name type="common">Australian red waratah sea anemone</name>
    <dbReference type="NCBI Taxonomy" id="6105"/>
    <lineage>
        <taxon>Eukaryota</taxon>
        <taxon>Metazoa</taxon>
        <taxon>Cnidaria</taxon>
        <taxon>Anthozoa</taxon>
        <taxon>Hexacorallia</taxon>
        <taxon>Actiniaria</taxon>
        <taxon>Actiniidae</taxon>
        <taxon>Actinia</taxon>
    </lineage>
</organism>
<dbReference type="InterPro" id="IPR034750">
    <property type="entry name" value="CULT"/>
</dbReference>
<dbReference type="FunFam" id="2.170.150.20:FF:000007">
    <property type="entry name" value="Protein cereblon"/>
    <property type="match status" value="1"/>
</dbReference>
<feature type="domain" description="CULT" evidence="2">
    <location>
        <begin position="34"/>
        <end position="170"/>
    </location>
</feature>
<dbReference type="RefSeq" id="XP_031566471.1">
    <property type="nucleotide sequence ID" value="XM_031710611.1"/>
</dbReference>
<dbReference type="CDD" id="cd15777">
    <property type="entry name" value="CRBN_C_like"/>
    <property type="match status" value="1"/>
</dbReference>
<keyword evidence="1" id="KW-0732">Signal</keyword>
<evidence type="ECO:0000313" key="4">
    <source>
        <dbReference type="RefSeq" id="XP_031566471.1"/>
    </source>
</evidence>
<feature type="signal peptide" evidence="1">
    <location>
        <begin position="1"/>
        <end position="25"/>
    </location>
</feature>
<dbReference type="InParanoid" id="A0A6P8IHY8"/>
<dbReference type="GeneID" id="116301536"/>
<gene>
    <name evidence="4" type="primary">LOC116301536</name>
</gene>
<dbReference type="KEGG" id="aten:116301536"/>
<sequence length="184" mass="20897">MRHLYELSTLWAVLGNIFFVSVIRSADVDVPIISDTLLCRQCGHEVTSSEHLYNIGSKLALAQRNDTIIGNRQCLIQMFKNPNGHHFELITTKKASIQPLGNAFLEHSWFPEFAWRVAVCPQCGSHLGWSFEDPNHKHKDEKSKQANGQKKTKTPYSFVGLIFPNLIKENYADSLIVTPRAYRG</sequence>
<name>A0A6P8IHY8_ACTTE</name>
<feature type="chain" id="PRO_5028056890" evidence="1">
    <location>
        <begin position="26"/>
        <end position="184"/>
    </location>
</feature>
<evidence type="ECO:0000259" key="2">
    <source>
        <dbReference type="PROSITE" id="PS51788"/>
    </source>
</evidence>
<protein>
    <submittedName>
        <fullName evidence="4">Protein cereblon-like</fullName>
    </submittedName>
</protein>
<dbReference type="Gene3D" id="2.170.150.20">
    <property type="entry name" value="Peptide methionine sulfoxide reductase"/>
    <property type="match status" value="1"/>
</dbReference>
<evidence type="ECO:0000313" key="3">
    <source>
        <dbReference type="Proteomes" id="UP000515163"/>
    </source>
</evidence>
<accession>A0A6P8IHY8</accession>
<dbReference type="Proteomes" id="UP000515163">
    <property type="component" value="Unplaced"/>
</dbReference>
<dbReference type="PROSITE" id="PS51788">
    <property type="entry name" value="CULT"/>
    <property type="match status" value="1"/>
</dbReference>
<dbReference type="OrthoDB" id="5778218at2759"/>
<proteinExistence type="predicted"/>